<proteinExistence type="predicted"/>
<gene>
    <name evidence="2" type="ORF">DTER00134_LOCUS19358</name>
</gene>
<feature type="compositionally biased region" description="Basic and acidic residues" evidence="1">
    <location>
        <begin position="448"/>
        <end position="463"/>
    </location>
</feature>
<feature type="compositionally biased region" description="Pro residues" evidence="1">
    <location>
        <begin position="157"/>
        <end position="170"/>
    </location>
</feature>
<feature type="compositionally biased region" description="Low complexity" evidence="1">
    <location>
        <begin position="208"/>
        <end position="255"/>
    </location>
</feature>
<feature type="region of interest" description="Disordered" evidence="1">
    <location>
        <begin position="583"/>
        <end position="618"/>
    </location>
</feature>
<feature type="compositionally biased region" description="Polar residues" evidence="1">
    <location>
        <begin position="135"/>
        <end position="153"/>
    </location>
</feature>
<sequence>MQPDNAPKAFARLRVRVEDADVQHPGDSPQGPAIPLQPAGDLLAAPSEQAEWPVQEDVAGKQRSKSAAQLLVPEVHTAAEHRPLRKRGLQSHTSAGEGGGLMSVVPLDVGRLQAKLINVRLKAAEMANQLLQAQWASPSKGNPHSAPSTQTDATLPPQRPEPLPLVPPARKPAHSGSGLGSSSTQHQPHSRPFFPDNQSSILDRHRTNAPSSAPHHPSPPNSQRNRSSRPVSRSTSKNWSRNTSVSRSSSQAPSRRASKTGSEAACSKRGSREGEQVDAVELEPAPPSPPSLPAIEPEVIKSTSKRLVELVTQRQKEGAEAAAAAKAAAAAAQDASLTPPDDQGWDGPWRYSRQPKYSISGLQGKALAERALATIDKAFSLLLKVQERGQAQSQEERNREFFLEGVSVSRSDSLQQCAHQLRSLQRDITERSSFQRGTMERCSLQQDTMERSSLQRETTERGSEAAAAGRQSRGSQPLLPQLVSRTPDFQKDPFSGLDSERTSAPNIQHARRLSRAGSWFKRASEPMGHDEHLSLVEAARQRTITANTHINHKASHFRQPSGAEVEGGLRRGLRTAKMILRELKGRNQENGEDGQSSVSSLSDGSQEEEEMTEQEQVYGRGIWGVVGNSAVGRSVAIPRAPPTPDGQRYSGAFGRVEKQRQRLFEEQKALLSRNPAAYEEDFARQSEDKIRKLAEEAHLQLQRSGGPNSDSRTIQEFMKSIKMLQSQRPFYLPPIQARERVQRKPVEGNANQLRQSFQVSKSIFEERRQMSETHEIIDTDKVKQNQFDLDFSRVAAKPLFCKLLTRIDETMRQSPGNLCLDQYISMLHEQMSAYRDQLRSIFIFYSCVASRFASEEFGRVTLSSWLQFCSDAHIMDSTQKGCTRADLATVFVAVKGGTDTKSNEAISDDAMMRFEFYEGIARAAFAKYILPRHLDELSDAVVMTIEACVLPNVPREALLDPNTFRHERLQSPAMEQFLTDHWSFLTALYKLFKARDRTRYFRVEHWGNLLEASKLNAHQAGLDKRDAKLIFSWSQLSVLDELKKRKRTVALTQWDFIEAVCRLAEHQALPSEAELDSYFVNEQGMDPKRVVLGHTGRFSQSQSNSTSTSPTGAAITAAMAAAAAAAGTAQTPAMTLPPSARGSSESEATWSQVAAQGPSNRRASDFPDSDNEHRRGSTSQLPSKNGNGAGNAAMSVEQLPADHTAYCLKLQEYQRLVALSGQRRRRPSAGLLSKPSRPLEVKAGLLLRYMLGHMRELYGGQDEADTARKMMHVATMVSGGIELA</sequence>
<feature type="region of interest" description="Disordered" evidence="1">
    <location>
        <begin position="74"/>
        <end position="102"/>
    </location>
</feature>
<evidence type="ECO:0000313" key="2">
    <source>
        <dbReference type="EMBL" id="CAE0504285.1"/>
    </source>
</evidence>
<organism evidence="2">
    <name type="scientific">Dunaliella tertiolecta</name>
    <name type="common">Green alga</name>
    <dbReference type="NCBI Taxonomy" id="3047"/>
    <lineage>
        <taxon>Eukaryota</taxon>
        <taxon>Viridiplantae</taxon>
        <taxon>Chlorophyta</taxon>
        <taxon>core chlorophytes</taxon>
        <taxon>Chlorophyceae</taxon>
        <taxon>CS clade</taxon>
        <taxon>Chlamydomonadales</taxon>
        <taxon>Dunaliellaceae</taxon>
        <taxon>Dunaliella</taxon>
    </lineage>
</organism>
<protein>
    <submittedName>
        <fullName evidence="2">Uncharacterized protein</fullName>
    </submittedName>
</protein>
<reference evidence="2" key="1">
    <citation type="submission" date="2021-01" db="EMBL/GenBank/DDBJ databases">
        <authorList>
            <person name="Corre E."/>
            <person name="Pelletier E."/>
            <person name="Niang G."/>
            <person name="Scheremetjew M."/>
            <person name="Finn R."/>
            <person name="Kale V."/>
            <person name="Holt S."/>
            <person name="Cochrane G."/>
            <person name="Meng A."/>
            <person name="Brown T."/>
            <person name="Cohen L."/>
        </authorList>
    </citation>
    <scope>NUCLEOTIDE SEQUENCE</scope>
    <source>
        <strain evidence="2">CCMP1320</strain>
    </source>
</reference>
<feature type="compositionally biased region" description="Basic and acidic residues" evidence="1">
    <location>
        <begin position="1162"/>
        <end position="1175"/>
    </location>
</feature>
<evidence type="ECO:0000256" key="1">
    <source>
        <dbReference type="SAM" id="MobiDB-lite"/>
    </source>
</evidence>
<accession>A0A7S3R6U2</accession>
<feature type="region of interest" description="Disordered" evidence="1">
    <location>
        <begin position="430"/>
        <end position="507"/>
    </location>
</feature>
<feature type="compositionally biased region" description="Low complexity" evidence="1">
    <location>
        <begin position="593"/>
        <end position="604"/>
    </location>
</feature>
<dbReference type="EMBL" id="HBIP01031835">
    <property type="protein sequence ID" value="CAE0504285.1"/>
    <property type="molecule type" value="Transcribed_RNA"/>
</dbReference>
<feature type="compositionally biased region" description="Polar residues" evidence="1">
    <location>
        <begin position="1141"/>
        <end position="1161"/>
    </location>
</feature>
<feature type="compositionally biased region" description="Polar residues" evidence="1">
    <location>
        <begin position="1177"/>
        <end position="1186"/>
    </location>
</feature>
<feature type="region of interest" description="Disordered" evidence="1">
    <location>
        <begin position="1132"/>
        <end position="1192"/>
    </location>
</feature>
<feature type="region of interest" description="Disordered" evidence="1">
    <location>
        <begin position="17"/>
        <end position="39"/>
    </location>
</feature>
<name>A0A7S3R6U2_DUNTE</name>
<feature type="region of interest" description="Disordered" evidence="1">
    <location>
        <begin position="135"/>
        <end position="295"/>
    </location>
</feature>